<organism evidence="2 3">
    <name type="scientific">Actinoplanes digitatis</name>
    <dbReference type="NCBI Taxonomy" id="1868"/>
    <lineage>
        <taxon>Bacteria</taxon>
        <taxon>Bacillati</taxon>
        <taxon>Actinomycetota</taxon>
        <taxon>Actinomycetes</taxon>
        <taxon>Micromonosporales</taxon>
        <taxon>Micromonosporaceae</taxon>
        <taxon>Actinoplanes</taxon>
    </lineage>
</organism>
<evidence type="ECO:0000313" key="3">
    <source>
        <dbReference type="Proteomes" id="UP000578112"/>
    </source>
</evidence>
<gene>
    <name evidence="2" type="ORF">BJ971_005243</name>
</gene>
<reference evidence="2 3" key="1">
    <citation type="submission" date="2020-08" db="EMBL/GenBank/DDBJ databases">
        <title>Sequencing the genomes of 1000 actinobacteria strains.</title>
        <authorList>
            <person name="Klenk H.-P."/>
        </authorList>
    </citation>
    <scope>NUCLEOTIDE SEQUENCE [LARGE SCALE GENOMIC DNA]</scope>
    <source>
        <strain evidence="2 3">DSM 43149</strain>
    </source>
</reference>
<evidence type="ECO:0000313" key="2">
    <source>
        <dbReference type="EMBL" id="MBB4764687.1"/>
    </source>
</evidence>
<evidence type="ECO:0000256" key="1">
    <source>
        <dbReference type="SAM" id="MobiDB-lite"/>
    </source>
</evidence>
<dbReference type="AlphaFoldDB" id="A0A7W7I1K4"/>
<protein>
    <submittedName>
        <fullName evidence="2">Uncharacterized protein</fullName>
    </submittedName>
</protein>
<sequence length="45" mass="4993">MLGAGARSRPRLLSPRQAADAHRRMEAGRLRGRRVLLLPDERAGT</sequence>
<feature type="region of interest" description="Disordered" evidence="1">
    <location>
        <begin position="1"/>
        <end position="26"/>
    </location>
</feature>
<comment type="caution">
    <text evidence="2">The sequence shown here is derived from an EMBL/GenBank/DDBJ whole genome shotgun (WGS) entry which is preliminary data.</text>
</comment>
<dbReference type="EMBL" id="JACHNH010000001">
    <property type="protein sequence ID" value="MBB4764687.1"/>
    <property type="molecule type" value="Genomic_DNA"/>
</dbReference>
<proteinExistence type="predicted"/>
<keyword evidence="3" id="KW-1185">Reference proteome</keyword>
<accession>A0A7W7I1K4</accession>
<dbReference type="RefSeq" id="WP_184995845.1">
    <property type="nucleotide sequence ID" value="NZ_BOMK01000003.1"/>
</dbReference>
<dbReference type="Proteomes" id="UP000578112">
    <property type="component" value="Unassembled WGS sequence"/>
</dbReference>
<name>A0A7W7I1K4_9ACTN</name>